<dbReference type="EMBL" id="BARS01001399">
    <property type="protein sequence ID" value="GAF71310.1"/>
    <property type="molecule type" value="Genomic_DNA"/>
</dbReference>
<proteinExistence type="predicted"/>
<dbReference type="AlphaFoldDB" id="X0T5F8"/>
<evidence type="ECO:0000256" key="1">
    <source>
        <dbReference type="SAM" id="MobiDB-lite"/>
    </source>
</evidence>
<evidence type="ECO:0000313" key="2">
    <source>
        <dbReference type="EMBL" id="GAF71310.1"/>
    </source>
</evidence>
<organism evidence="2">
    <name type="scientific">marine sediment metagenome</name>
    <dbReference type="NCBI Taxonomy" id="412755"/>
    <lineage>
        <taxon>unclassified sequences</taxon>
        <taxon>metagenomes</taxon>
        <taxon>ecological metagenomes</taxon>
    </lineage>
</organism>
<feature type="region of interest" description="Disordered" evidence="1">
    <location>
        <begin position="29"/>
        <end position="67"/>
    </location>
</feature>
<gene>
    <name evidence="2" type="ORF">S01H1_02776</name>
</gene>
<protein>
    <submittedName>
        <fullName evidence="2">Uncharacterized protein</fullName>
    </submittedName>
</protein>
<name>X0T5F8_9ZZZZ</name>
<sequence>MVRLFIEDNGGHYYAALAEKLLAEMAAASGSGPAPTAAGTTPASPLGKSAARPSARPRVGHRPTAEGLREFDGRLRARLAEALRAGGKPVFTYSKLRTRMRVLKLGDGDVLAVRGVRIPVSSDVAWSSLTIGDRAGLALGLLREGVAADHALAAFFLFASGRTDDAREHLARAGEKSGVLEALGD</sequence>
<feature type="compositionally biased region" description="Low complexity" evidence="1">
    <location>
        <begin position="29"/>
        <end position="45"/>
    </location>
</feature>
<accession>X0T5F8</accession>
<comment type="caution">
    <text evidence="2">The sequence shown here is derived from an EMBL/GenBank/DDBJ whole genome shotgun (WGS) entry which is preliminary data.</text>
</comment>
<reference evidence="2" key="1">
    <citation type="journal article" date="2014" name="Front. Microbiol.">
        <title>High frequency of phylogenetically diverse reductive dehalogenase-homologous genes in deep subseafloor sedimentary metagenomes.</title>
        <authorList>
            <person name="Kawai M."/>
            <person name="Futagami T."/>
            <person name="Toyoda A."/>
            <person name="Takaki Y."/>
            <person name="Nishi S."/>
            <person name="Hori S."/>
            <person name="Arai W."/>
            <person name="Tsubouchi T."/>
            <person name="Morono Y."/>
            <person name="Uchiyama I."/>
            <person name="Ito T."/>
            <person name="Fujiyama A."/>
            <person name="Inagaki F."/>
            <person name="Takami H."/>
        </authorList>
    </citation>
    <scope>NUCLEOTIDE SEQUENCE</scope>
    <source>
        <strain evidence="2">Expedition CK06-06</strain>
    </source>
</reference>